<sequence>MTMTFRRNLTIVALLSAFGLLFVYPLVWLVSASFKPNAEVFSSLSLVPSSFVWDSYVNGWRGIGPNSFGTFFRNTLRLVVPVAALTVLSSTLVAYGFARFRFPLKRLLFALMISTLMLPDAVVLIPRYILFRDFGWLNTYLPFYIPALLAVNAFFIFLLVQFLRGIPRELDEAAVMDGCGSLGILIRVLAPLSLPALITAGLFQFIWTWNEFFNALIYINSVSKFPVSLGLRLTLDNEGAVHWNQVMAMSVVAILPCVLVFLLAQRYFVEGISTTGLKG</sequence>
<dbReference type="SUPFAM" id="SSF161098">
    <property type="entry name" value="MetI-like"/>
    <property type="match status" value="1"/>
</dbReference>
<dbReference type="PANTHER" id="PTHR43744:SF6">
    <property type="entry name" value="ABC TRANSPORTER PERMEASE PROTEIN YESQ-RELATED"/>
    <property type="match status" value="1"/>
</dbReference>
<keyword evidence="10" id="KW-1185">Reference proteome</keyword>
<feature type="transmembrane region" description="Helical" evidence="7">
    <location>
        <begin position="246"/>
        <end position="264"/>
    </location>
</feature>
<comment type="subcellular location">
    <subcellularLocation>
        <location evidence="1 7">Cell membrane</location>
        <topology evidence="1 7">Multi-pass membrane protein</topology>
    </subcellularLocation>
</comment>
<keyword evidence="6 7" id="KW-0472">Membrane</keyword>
<dbReference type="Gene3D" id="1.10.3720.10">
    <property type="entry name" value="MetI-like"/>
    <property type="match status" value="1"/>
</dbReference>
<keyword evidence="3" id="KW-1003">Cell membrane</keyword>
<name>A0ABW2FJR2_9BACL</name>
<evidence type="ECO:0000256" key="5">
    <source>
        <dbReference type="ARBA" id="ARBA00022989"/>
    </source>
</evidence>
<evidence type="ECO:0000256" key="3">
    <source>
        <dbReference type="ARBA" id="ARBA00022475"/>
    </source>
</evidence>
<evidence type="ECO:0000256" key="1">
    <source>
        <dbReference type="ARBA" id="ARBA00004651"/>
    </source>
</evidence>
<keyword evidence="4 7" id="KW-0812">Transmembrane</keyword>
<feature type="transmembrane region" description="Helical" evidence="7">
    <location>
        <begin position="141"/>
        <end position="163"/>
    </location>
</feature>
<evidence type="ECO:0000313" key="10">
    <source>
        <dbReference type="Proteomes" id="UP001596378"/>
    </source>
</evidence>
<keyword evidence="5 7" id="KW-1133">Transmembrane helix</keyword>
<feature type="transmembrane region" description="Helical" evidence="7">
    <location>
        <begin position="107"/>
        <end position="129"/>
    </location>
</feature>
<evidence type="ECO:0000259" key="8">
    <source>
        <dbReference type="PROSITE" id="PS50928"/>
    </source>
</evidence>
<dbReference type="InterPro" id="IPR000515">
    <property type="entry name" value="MetI-like"/>
</dbReference>
<proteinExistence type="inferred from homology"/>
<comment type="caution">
    <text evidence="9">The sequence shown here is derived from an EMBL/GenBank/DDBJ whole genome shotgun (WGS) entry which is preliminary data.</text>
</comment>
<dbReference type="Pfam" id="PF00528">
    <property type="entry name" value="BPD_transp_1"/>
    <property type="match status" value="1"/>
</dbReference>
<evidence type="ECO:0000256" key="7">
    <source>
        <dbReference type="RuleBase" id="RU363032"/>
    </source>
</evidence>
<dbReference type="RefSeq" id="WP_378050493.1">
    <property type="nucleotide sequence ID" value="NZ_JBHMDN010000027.1"/>
</dbReference>
<feature type="transmembrane region" description="Helical" evidence="7">
    <location>
        <begin position="184"/>
        <end position="207"/>
    </location>
</feature>
<keyword evidence="2 7" id="KW-0813">Transport</keyword>
<accession>A0ABW2FJR2</accession>
<protein>
    <submittedName>
        <fullName evidence="9">Carbohydrate ABC transporter permease</fullName>
    </submittedName>
</protein>
<gene>
    <name evidence="9" type="ORF">ACFQMJ_33195</name>
</gene>
<dbReference type="CDD" id="cd06261">
    <property type="entry name" value="TM_PBP2"/>
    <property type="match status" value="1"/>
</dbReference>
<evidence type="ECO:0000256" key="2">
    <source>
        <dbReference type="ARBA" id="ARBA00022448"/>
    </source>
</evidence>
<dbReference type="InterPro" id="IPR035906">
    <property type="entry name" value="MetI-like_sf"/>
</dbReference>
<feature type="domain" description="ABC transmembrane type-1" evidence="8">
    <location>
        <begin position="72"/>
        <end position="264"/>
    </location>
</feature>
<dbReference type="PROSITE" id="PS50928">
    <property type="entry name" value="ABC_TM1"/>
    <property type="match status" value="1"/>
</dbReference>
<dbReference type="EMBL" id="JBHTAI010000034">
    <property type="protein sequence ID" value="MFC7153408.1"/>
    <property type="molecule type" value="Genomic_DNA"/>
</dbReference>
<dbReference type="PANTHER" id="PTHR43744">
    <property type="entry name" value="ABC TRANSPORTER PERMEASE PROTEIN MG189-RELATED-RELATED"/>
    <property type="match status" value="1"/>
</dbReference>
<feature type="transmembrane region" description="Helical" evidence="7">
    <location>
        <begin position="78"/>
        <end position="98"/>
    </location>
</feature>
<comment type="similarity">
    <text evidence="7">Belongs to the binding-protein-dependent transport system permease family.</text>
</comment>
<evidence type="ECO:0000256" key="4">
    <source>
        <dbReference type="ARBA" id="ARBA00022692"/>
    </source>
</evidence>
<organism evidence="9 10">
    <name type="scientific">Cohnella cellulosilytica</name>
    <dbReference type="NCBI Taxonomy" id="986710"/>
    <lineage>
        <taxon>Bacteria</taxon>
        <taxon>Bacillati</taxon>
        <taxon>Bacillota</taxon>
        <taxon>Bacilli</taxon>
        <taxon>Bacillales</taxon>
        <taxon>Paenibacillaceae</taxon>
        <taxon>Cohnella</taxon>
    </lineage>
</organism>
<evidence type="ECO:0000313" key="9">
    <source>
        <dbReference type="EMBL" id="MFC7153408.1"/>
    </source>
</evidence>
<evidence type="ECO:0000256" key="6">
    <source>
        <dbReference type="ARBA" id="ARBA00023136"/>
    </source>
</evidence>
<dbReference type="Proteomes" id="UP001596378">
    <property type="component" value="Unassembled WGS sequence"/>
</dbReference>
<reference evidence="10" key="1">
    <citation type="journal article" date="2019" name="Int. J. Syst. Evol. Microbiol.">
        <title>The Global Catalogue of Microorganisms (GCM) 10K type strain sequencing project: providing services to taxonomists for standard genome sequencing and annotation.</title>
        <authorList>
            <consortium name="The Broad Institute Genomics Platform"/>
            <consortium name="The Broad Institute Genome Sequencing Center for Infectious Disease"/>
            <person name="Wu L."/>
            <person name="Ma J."/>
        </authorList>
    </citation>
    <scope>NUCLEOTIDE SEQUENCE [LARGE SCALE GENOMIC DNA]</scope>
    <source>
        <strain evidence="10">KCTC 12907</strain>
    </source>
</reference>